<evidence type="ECO:0000313" key="2">
    <source>
        <dbReference type="Proteomes" id="UP000252586"/>
    </source>
</evidence>
<evidence type="ECO:0000313" key="1">
    <source>
        <dbReference type="EMBL" id="RBO91380.1"/>
    </source>
</evidence>
<dbReference type="OrthoDB" id="3787369at2"/>
<dbReference type="EMBL" id="QNRE01000004">
    <property type="protein sequence ID" value="RBO91380.1"/>
    <property type="molecule type" value="Genomic_DNA"/>
</dbReference>
<evidence type="ECO:0008006" key="3">
    <source>
        <dbReference type="Google" id="ProtNLM"/>
    </source>
</evidence>
<name>A0A366DMR5_9NOCA</name>
<accession>A0A366DMR5</accession>
<sequence length="116" mass="12867">MPLIDVTYAPSVPESTLEALADHLPHLVSLAVECPEEPYDHNLQPGDVELRFHPRGPYDRSALDAVIEIRSKYFGSRAATRQPRVDTLHAAIADSTPLRNFGIYLTFPVAAWAQSD</sequence>
<comment type="caution">
    <text evidence="1">The sequence shown here is derived from an EMBL/GenBank/DDBJ whole genome shotgun (WGS) entry which is preliminary data.</text>
</comment>
<dbReference type="AlphaFoldDB" id="A0A366DMR5"/>
<reference evidence="1 2" key="1">
    <citation type="submission" date="2018-06" db="EMBL/GenBank/DDBJ databases">
        <title>Genomic Encyclopedia of Type Strains, Phase IV (KMG-IV): sequencing the most valuable type-strain genomes for metagenomic binning, comparative biology and taxonomic classification.</title>
        <authorList>
            <person name="Goeker M."/>
        </authorList>
    </citation>
    <scope>NUCLEOTIDE SEQUENCE [LARGE SCALE GENOMIC DNA]</scope>
    <source>
        <strain evidence="1 2">DSM 44599</strain>
    </source>
</reference>
<dbReference type="Proteomes" id="UP000252586">
    <property type="component" value="Unassembled WGS sequence"/>
</dbReference>
<dbReference type="RefSeq" id="WP_067503614.1">
    <property type="nucleotide sequence ID" value="NZ_CP107943.1"/>
</dbReference>
<gene>
    <name evidence="1" type="ORF">DFR74_10482</name>
</gene>
<protein>
    <recommendedName>
        <fullName evidence="3">5-carboxymethyl-2-hydroxymuconate isomerase</fullName>
    </recommendedName>
</protein>
<keyword evidence="2" id="KW-1185">Reference proteome</keyword>
<proteinExistence type="predicted"/>
<organism evidence="1 2">
    <name type="scientific">Nocardia puris</name>
    <dbReference type="NCBI Taxonomy" id="208602"/>
    <lineage>
        <taxon>Bacteria</taxon>
        <taxon>Bacillati</taxon>
        <taxon>Actinomycetota</taxon>
        <taxon>Actinomycetes</taxon>
        <taxon>Mycobacteriales</taxon>
        <taxon>Nocardiaceae</taxon>
        <taxon>Nocardia</taxon>
    </lineage>
</organism>
<dbReference type="STRING" id="1210090.GCA_001613185_00857"/>